<comment type="caution">
    <text evidence="2">The sequence shown here is derived from an EMBL/GenBank/DDBJ whole genome shotgun (WGS) entry which is preliminary data.</text>
</comment>
<evidence type="ECO:0000313" key="2">
    <source>
        <dbReference type="EMBL" id="MEX0406793.1"/>
    </source>
</evidence>
<keyword evidence="3" id="KW-1185">Reference proteome</keyword>
<accession>A0ABV3SKL3</accession>
<dbReference type="Proteomes" id="UP001556692">
    <property type="component" value="Unassembled WGS sequence"/>
</dbReference>
<dbReference type="RefSeq" id="WP_367954674.1">
    <property type="nucleotide sequence ID" value="NZ_JBDPGJ010000003.1"/>
</dbReference>
<dbReference type="EMBL" id="JBDPGJ010000003">
    <property type="protein sequence ID" value="MEX0406793.1"/>
    <property type="molecule type" value="Genomic_DNA"/>
</dbReference>
<protein>
    <submittedName>
        <fullName evidence="2">TfuA-like protein</fullName>
    </submittedName>
</protein>
<gene>
    <name evidence="2" type="ORF">ABGN05_14085</name>
</gene>
<feature type="domain" description="TfuA-like core" evidence="1">
    <location>
        <begin position="49"/>
        <end position="167"/>
    </location>
</feature>
<sequence length="242" mass="26195">MNSIRIFVGPSLAQADAKKIAGFDYRPPARRGEIHAAVVDGVSAIGLIDGYYGTVPAVLHREILFALSRGIPVCGAASIGAVRAAELAPFGMVGVGAIFEGYRSGELTGDDEVAILHAPEELGYAPLVDVLVNIRATLKAAEKAGMIGQKDAAALIQLARSRCFRERKFEKIVRESSSHGRTGDDAQRLIDWARANWVDQKALDAEELLRVMLRPLQPPPAVRFIATTHWRAAIEEAELFLT</sequence>
<organism evidence="2 3">
    <name type="scientific">Aquibium pacificus</name>
    <dbReference type="NCBI Taxonomy" id="3153579"/>
    <lineage>
        <taxon>Bacteria</taxon>
        <taxon>Pseudomonadati</taxon>
        <taxon>Pseudomonadota</taxon>
        <taxon>Alphaproteobacteria</taxon>
        <taxon>Hyphomicrobiales</taxon>
        <taxon>Phyllobacteriaceae</taxon>
        <taxon>Aquibium</taxon>
    </lineage>
</organism>
<reference evidence="2 3" key="1">
    <citation type="submission" date="2024-05" db="EMBL/GenBank/DDBJ databases">
        <authorList>
            <person name="Jiang F."/>
        </authorList>
    </citation>
    <scope>NUCLEOTIDE SEQUENCE [LARGE SCALE GENOMIC DNA]</scope>
    <source>
        <strain evidence="2 3">LZ166</strain>
    </source>
</reference>
<dbReference type="Pfam" id="PF07812">
    <property type="entry name" value="TfuA"/>
    <property type="match status" value="1"/>
</dbReference>
<dbReference type="InterPro" id="IPR012924">
    <property type="entry name" value="TfuA_core"/>
</dbReference>
<proteinExistence type="predicted"/>
<evidence type="ECO:0000259" key="1">
    <source>
        <dbReference type="Pfam" id="PF07812"/>
    </source>
</evidence>
<evidence type="ECO:0000313" key="3">
    <source>
        <dbReference type="Proteomes" id="UP001556692"/>
    </source>
</evidence>
<name>A0ABV3SKL3_9HYPH</name>